<comment type="caution">
    <text evidence="2">The sequence shown here is derived from an EMBL/GenBank/DDBJ whole genome shotgun (WGS) entry which is preliminary data.</text>
</comment>
<dbReference type="OrthoDB" id="7472701at2"/>
<proteinExistence type="predicted"/>
<evidence type="ECO:0000313" key="3">
    <source>
        <dbReference type="Proteomes" id="UP000053260"/>
    </source>
</evidence>
<keyword evidence="3" id="KW-1185">Reference proteome</keyword>
<evidence type="ECO:0008006" key="4">
    <source>
        <dbReference type="Google" id="ProtNLM"/>
    </source>
</evidence>
<accession>A0A101USD3</accession>
<organism evidence="2 3">
    <name type="scientific">Streptomyces dysideae</name>
    <dbReference type="NCBI Taxonomy" id="909626"/>
    <lineage>
        <taxon>Bacteria</taxon>
        <taxon>Bacillati</taxon>
        <taxon>Actinomycetota</taxon>
        <taxon>Actinomycetes</taxon>
        <taxon>Kitasatosporales</taxon>
        <taxon>Streptomycetaceae</taxon>
        <taxon>Streptomyces</taxon>
    </lineage>
</organism>
<keyword evidence="1" id="KW-0175">Coiled coil</keyword>
<dbReference type="Proteomes" id="UP000053260">
    <property type="component" value="Unassembled WGS sequence"/>
</dbReference>
<feature type="coiled-coil region" evidence="1">
    <location>
        <begin position="71"/>
        <end position="98"/>
    </location>
</feature>
<name>A0A101USD3_9ACTN</name>
<evidence type="ECO:0000313" key="2">
    <source>
        <dbReference type="EMBL" id="KUO15972.1"/>
    </source>
</evidence>
<reference evidence="2 3" key="1">
    <citation type="submission" date="2015-10" db="EMBL/GenBank/DDBJ databases">
        <title>Draft genome sequence of Streptomyces sp. RV15, isolated from a marine sponge.</title>
        <authorList>
            <person name="Ruckert C."/>
            <person name="Abdelmohsen U.R."/>
            <person name="Winkler A."/>
            <person name="Hentschel U."/>
            <person name="Kalinowski J."/>
            <person name="Kampfer P."/>
            <person name="Glaeser S."/>
        </authorList>
    </citation>
    <scope>NUCLEOTIDE SEQUENCE [LARGE SCALE GENOMIC DNA]</scope>
    <source>
        <strain evidence="2 3">RV15</strain>
    </source>
</reference>
<protein>
    <recommendedName>
        <fullName evidence="4">Transposase</fullName>
    </recommendedName>
</protein>
<dbReference type="RefSeq" id="WP_067031371.1">
    <property type="nucleotide sequence ID" value="NZ_KQ949109.1"/>
</dbReference>
<sequence>MSPAPDERDRIRAAMDRILRGTPERSNGALTIVALALEAGVPRNALTQRHTDLKNDFYYKVRARGRTPDSEQRLRKQIRRLKELRAADAEEIAQLKADVEALVGSLQQRCSRRPEPSRTREPLGFCF</sequence>
<dbReference type="EMBL" id="LMXB01000097">
    <property type="protein sequence ID" value="KUO15972.1"/>
    <property type="molecule type" value="Genomic_DNA"/>
</dbReference>
<evidence type="ECO:0000256" key="1">
    <source>
        <dbReference type="SAM" id="Coils"/>
    </source>
</evidence>
<dbReference type="AlphaFoldDB" id="A0A101USD3"/>
<gene>
    <name evidence="2" type="ORF">AQJ91_38260</name>
</gene>